<dbReference type="InterPro" id="IPR026866">
    <property type="entry name" value="CR006_AAA"/>
</dbReference>
<accession>A0A4P8XGX3</accession>
<dbReference type="KEGG" id="palo:E6C60_0681"/>
<organism evidence="2 3">
    <name type="scientific">Paenibacillus algicola</name>
    <dbReference type="NCBI Taxonomy" id="2565926"/>
    <lineage>
        <taxon>Bacteria</taxon>
        <taxon>Bacillati</taxon>
        <taxon>Bacillota</taxon>
        <taxon>Bacilli</taxon>
        <taxon>Bacillales</taxon>
        <taxon>Paenibacillaceae</taxon>
        <taxon>Paenibacillus</taxon>
    </lineage>
</organism>
<dbReference type="Gene3D" id="3.40.50.300">
    <property type="entry name" value="P-loop containing nucleotide triphosphate hydrolases"/>
    <property type="match status" value="1"/>
</dbReference>
<name>A0A4P8XGX3_9BACL</name>
<keyword evidence="3" id="KW-1185">Reference proteome</keyword>
<evidence type="ECO:0000259" key="1">
    <source>
        <dbReference type="Pfam" id="PF13166"/>
    </source>
</evidence>
<evidence type="ECO:0000313" key="3">
    <source>
        <dbReference type="Proteomes" id="UP000300879"/>
    </source>
</evidence>
<dbReference type="OrthoDB" id="9795565at2"/>
<reference evidence="2 3" key="1">
    <citation type="submission" date="2019-05" db="EMBL/GenBank/DDBJ databases">
        <authorList>
            <person name="Chen C."/>
        </authorList>
    </citation>
    <scope>NUCLEOTIDE SEQUENCE [LARGE SCALE GENOMIC DNA]</scope>
    <source>
        <strain evidence="2 3">HB172198</strain>
    </source>
</reference>
<evidence type="ECO:0000313" key="2">
    <source>
        <dbReference type="EMBL" id="QCT01403.1"/>
    </source>
</evidence>
<gene>
    <name evidence="2" type="ORF">E6C60_0681</name>
</gene>
<sequence length="409" mass="48112">MGNSLYEIAQLLKGNGKKVQLIYAFNGTGKTRLSREFKSLLTQSTAENVEIEHLEVNGKKILYYNAFTEDLFYWDNDLKNDSEPKLKIHPNSFTKWIFEEQGQDRNIISNFQHYTDEKLTPHFNEYYSTKDKDGNVVKVEAFTEITFSYERGHDERTKNIKISKGEESSFVWCVFYSLIEQVIEVLDKSEPTDKETDQFDQLGYVFIDDPVTSLDDNHLIELAVNLASLIKSSALIDLKFIITTHNPLFYNVLFNNVLFNEFNNSDKKIGYRSDRHFKWYRLEKKEESTYELIDRLKDSPFSYHLFLINEIEKAIDTDQLHKYHFNFLRNILEKTATFLGYSDWSELLLPVKGNRDAYVKRILNLSSHSKHSAEEIVLLTNDDKNVLRHLMNEVNEIYRFKKFNQGGNE</sequence>
<dbReference type="SUPFAM" id="SSF52540">
    <property type="entry name" value="P-loop containing nucleoside triphosphate hydrolases"/>
    <property type="match status" value="1"/>
</dbReference>
<dbReference type="AlphaFoldDB" id="A0A4P8XGX3"/>
<dbReference type="InterPro" id="IPR027417">
    <property type="entry name" value="P-loop_NTPase"/>
</dbReference>
<protein>
    <submittedName>
        <fullName evidence="2">Anticodon nuclease</fullName>
    </submittedName>
</protein>
<dbReference type="Proteomes" id="UP000300879">
    <property type="component" value="Chromosome"/>
</dbReference>
<feature type="domain" description="Protein CR006 P-loop" evidence="1">
    <location>
        <begin position="153"/>
        <end position="372"/>
    </location>
</feature>
<dbReference type="EMBL" id="CP040396">
    <property type="protein sequence ID" value="QCT01403.1"/>
    <property type="molecule type" value="Genomic_DNA"/>
</dbReference>
<dbReference type="RefSeq" id="WP_138224543.1">
    <property type="nucleotide sequence ID" value="NZ_CP040396.1"/>
</dbReference>
<dbReference type="Pfam" id="PF13166">
    <property type="entry name" value="AAA_13"/>
    <property type="match status" value="1"/>
</dbReference>
<proteinExistence type="predicted"/>